<keyword evidence="3" id="KW-1185">Reference proteome</keyword>
<comment type="caution">
    <text evidence="2">The sequence shown here is derived from an EMBL/GenBank/DDBJ whole genome shotgun (WGS) entry which is preliminary data.</text>
</comment>
<organism evidence="2 3">
    <name type="scientific">Pleuronectes platessa</name>
    <name type="common">European plaice</name>
    <dbReference type="NCBI Taxonomy" id="8262"/>
    <lineage>
        <taxon>Eukaryota</taxon>
        <taxon>Metazoa</taxon>
        <taxon>Chordata</taxon>
        <taxon>Craniata</taxon>
        <taxon>Vertebrata</taxon>
        <taxon>Euteleostomi</taxon>
        <taxon>Actinopterygii</taxon>
        <taxon>Neopterygii</taxon>
        <taxon>Teleostei</taxon>
        <taxon>Neoteleostei</taxon>
        <taxon>Acanthomorphata</taxon>
        <taxon>Carangaria</taxon>
        <taxon>Pleuronectiformes</taxon>
        <taxon>Pleuronectoidei</taxon>
        <taxon>Pleuronectidae</taxon>
        <taxon>Pleuronectes</taxon>
    </lineage>
</organism>
<name>A0A9N7UXN5_PLEPL</name>
<dbReference type="Proteomes" id="UP001153269">
    <property type="component" value="Unassembled WGS sequence"/>
</dbReference>
<proteinExistence type="predicted"/>
<evidence type="ECO:0000313" key="3">
    <source>
        <dbReference type="Proteomes" id="UP001153269"/>
    </source>
</evidence>
<sequence>MPSVENLSLRIPKRKHKTALTEGDSHGTCPAKMGSISDSETVDGPRDRRILQSLSPESPGATNLKCTVERINYRCHCRADECRHTWTSADKQEPGHLLAAPVLRAARPHPAEK</sequence>
<protein>
    <submittedName>
        <fullName evidence="2">Uncharacterized protein</fullName>
    </submittedName>
</protein>
<dbReference type="EMBL" id="CADEAL010002129">
    <property type="protein sequence ID" value="CAB1438270.1"/>
    <property type="molecule type" value="Genomic_DNA"/>
</dbReference>
<feature type="compositionally biased region" description="Low complexity" evidence="1">
    <location>
        <begin position="96"/>
        <end position="105"/>
    </location>
</feature>
<dbReference type="AlphaFoldDB" id="A0A9N7UXN5"/>
<feature type="region of interest" description="Disordered" evidence="1">
    <location>
        <begin position="16"/>
        <end position="45"/>
    </location>
</feature>
<accession>A0A9N7UXN5</accession>
<evidence type="ECO:0000256" key="1">
    <source>
        <dbReference type="SAM" id="MobiDB-lite"/>
    </source>
</evidence>
<feature type="region of interest" description="Disordered" evidence="1">
    <location>
        <begin position="89"/>
        <end position="113"/>
    </location>
</feature>
<gene>
    <name evidence="2" type="ORF">PLEPLA_LOCUS26215</name>
</gene>
<reference evidence="2" key="1">
    <citation type="submission" date="2020-03" db="EMBL/GenBank/DDBJ databases">
        <authorList>
            <person name="Weist P."/>
        </authorList>
    </citation>
    <scope>NUCLEOTIDE SEQUENCE</scope>
</reference>
<evidence type="ECO:0000313" key="2">
    <source>
        <dbReference type="EMBL" id="CAB1438270.1"/>
    </source>
</evidence>